<gene>
    <name evidence="1" type="ORF">Zmor_008455</name>
</gene>
<protein>
    <submittedName>
        <fullName evidence="1">Uncharacterized protein</fullName>
    </submittedName>
</protein>
<keyword evidence="2" id="KW-1185">Reference proteome</keyword>
<name>A0AA38IV46_9CUCU</name>
<accession>A0AA38IV46</accession>
<dbReference type="AlphaFoldDB" id="A0AA38IV46"/>
<dbReference type="Proteomes" id="UP001168821">
    <property type="component" value="Unassembled WGS sequence"/>
</dbReference>
<organism evidence="1 2">
    <name type="scientific">Zophobas morio</name>
    <dbReference type="NCBI Taxonomy" id="2755281"/>
    <lineage>
        <taxon>Eukaryota</taxon>
        <taxon>Metazoa</taxon>
        <taxon>Ecdysozoa</taxon>
        <taxon>Arthropoda</taxon>
        <taxon>Hexapoda</taxon>
        <taxon>Insecta</taxon>
        <taxon>Pterygota</taxon>
        <taxon>Neoptera</taxon>
        <taxon>Endopterygota</taxon>
        <taxon>Coleoptera</taxon>
        <taxon>Polyphaga</taxon>
        <taxon>Cucujiformia</taxon>
        <taxon>Tenebrionidae</taxon>
        <taxon>Zophobas</taxon>
    </lineage>
</organism>
<reference evidence="1" key="1">
    <citation type="journal article" date="2023" name="G3 (Bethesda)">
        <title>Whole genome assemblies of Zophobas morio and Tenebrio molitor.</title>
        <authorList>
            <person name="Kaur S."/>
            <person name="Stinson S.A."/>
            <person name="diCenzo G.C."/>
        </authorList>
    </citation>
    <scope>NUCLEOTIDE SEQUENCE</scope>
    <source>
        <strain evidence="1">QUZm001</strain>
    </source>
</reference>
<evidence type="ECO:0000313" key="2">
    <source>
        <dbReference type="Proteomes" id="UP001168821"/>
    </source>
</evidence>
<proteinExistence type="predicted"/>
<comment type="caution">
    <text evidence="1">The sequence shown here is derived from an EMBL/GenBank/DDBJ whole genome shotgun (WGS) entry which is preliminary data.</text>
</comment>
<dbReference type="EMBL" id="JALNTZ010000002">
    <property type="protein sequence ID" value="KAJ3664273.1"/>
    <property type="molecule type" value="Genomic_DNA"/>
</dbReference>
<evidence type="ECO:0000313" key="1">
    <source>
        <dbReference type="EMBL" id="KAJ3664273.1"/>
    </source>
</evidence>
<sequence length="117" mass="13178">MNFVDFLRFANNYQHGDYKINRTQFHKSNLSGGEAVRYVGNAIHPSRPRKQVHLDLGQLDLRHNKAHTLARRPLSLPRHLPSLLPTQHCYNVVTSVIYGSGTPPAAARQGSVHGLLY</sequence>